<evidence type="ECO:0000313" key="1">
    <source>
        <dbReference type="EMBL" id="KXN72362.1"/>
    </source>
</evidence>
<dbReference type="CDD" id="cd12148">
    <property type="entry name" value="fungal_TF_MHR"/>
    <property type="match status" value="1"/>
</dbReference>
<dbReference type="EMBL" id="KQ964454">
    <property type="protein sequence ID" value="KXN72362.1"/>
    <property type="molecule type" value="Genomic_DNA"/>
</dbReference>
<proteinExistence type="predicted"/>
<reference evidence="1 2" key="1">
    <citation type="journal article" date="2015" name="Genome Biol. Evol.">
        <title>Phylogenomic analyses indicate that early fungi evolved digesting cell walls of algal ancestors of land plants.</title>
        <authorList>
            <person name="Chang Y."/>
            <person name="Wang S."/>
            <person name="Sekimoto S."/>
            <person name="Aerts A.L."/>
            <person name="Choi C."/>
            <person name="Clum A."/>
            <person name="LaButti K.M."/>
            <person name="Lindquist E.A."/>
            <person name="Yee Ngan C."/>
            <person name="Ohm R.A."/>
            <person name="Salamov A.A."/>
            <person name="Grigoriev I.V."/>
            <person name="Spatafora J.W."/>
            <person name="Berbee M.L."/>
        </authorList>
    </citation>
    <scope>NUCLEOTIDE SEQUENCE [LARGE SCALE GENOMIC DNA]</scope>
    <source>
        <strain evidence="1 2">NRRL 28638</strain>
    </source>
</reference>
<organism evidence="1 2">
    <name type="scientific">Conidiobolus coronatus (strain ATCC 28846 / CBS 209.66 / NRRL 28638)</name>
    <name type="common">Delacroixia coronata</name>
    <dbReference type="NCBI Taxonomy" id="796925"/>
    <lineage>
        <taxon>Eukaryota</taxon>
        <taxon>Fungi</taxon>
        <taxon>Fungi incertae sedis</taxon>
        <taxon>Zoopagomycota</taxon>
        <taxon>Entomophthoromycotina</taxon>
        <taxon>Entomophthoromycetes</taxon>
        <taxon>Entomophthorales</taxon>
        <taxon>Ancylistaceae</taxon>
        <taxon>Conidiobolus</taxon>
    </lineage>
</organism>
<sequence length="338" mass="39730">MKDIAKIIKFNGCSKCISNSNNTCKYCVERISKFKVVNSKKIKIKDTELNKHQRADNQKISKISASFRNFYYIDKRDIGFWSQLRYQRFSSIEHLTSYILNSSNVLPSQLAGERYLYFDQKSDELTEYMNRFGNRNYQRIKLKPSLANIQSLFIHQNIIYDQGNVTEARAILLHITKMCYMLGLHRNTTKLSKSAILYKVNLNFQVDNPDMNKVCYGIDWHILPKETAEMIKFNEQERNLIATTIALSSELKARTLFQLLFPSIDSYTNEDIYKLCIDKCSNLRLSYLKCVSGYEILSNKFPEHYELISFDREEFDAYYLHAVQNGELMRQDYGDHIN</sequence>
<accession>A0A137PBM4</accession>
<gene>
    <name evidence="1" type="ORF">CONCODRAFT_4804</name>
</gene>
<evidence type="ECO:0000313" key="2">
    <source>
        <dbReference type="Proteomes" id="UP000070444"/>
    </source>
</evidence>
<name>A0A137PBM4_CONC2</name>
<dbReference type="AlphaFoldDB" id="A0A137PBM4"/>
<keyword evidence="2" id="KW-1185">Reference proteome</keyword>
<protein>
    <submittedName>
        <fullName evidence="1">Uncharacterized protein</fullName>
    </submittedName>
</protein>
<dbReference type="Proteomes" id="UP000070444">
    <property type="component" value="Unassembled WGS sequence"/>
</dbReference>